<dbReference type="EMBL" id="QORE01001221">
    <property type="protein sequence ID" value="RCI71807.1"/>
    <property type="molecule type" value="Genomic_DNA"/>
</dbReference>
<evidence type="ECO:0000256" key="10">
    <source>
        <dbReference type="SAM" id="Phobius"/>
    </source>
</evidence>
<dbReference type="AlphaFoldDB" id="A0A069QBJ8"/>
<dbReference type="Proteomes" id="UP000433532">
    <property type="component" value="Unassembled WGS sequence"/>
</dbReference>
<dbReference type="EMBL" id="WXZT01000011">
    <property type="protein sequence ID" value="MZZ13559.1"/>
    <property type="molecule type" value="Genomic_DNA"/>
</dbReference>
<evidence type="ECO:0000313" key="14">
    <source>
        <dbReference type="EMBL" id="OTI64847.1"/>
    </source>
</evidence>
<keyword evidence="2" id="KW-0813">Transport</keyword>
<reference evidence="18" key="2">
    <citation type="submission" date="2017-05" db="EMBL/GenBank/DDBJ databases">
        <authorList>
            <person name="Giani T."/>
            <person name="Arena F."/>
            <person name="Pollini S."/>
            <person name="Di Pilato V."/>
            <person name="D'Andrea M.M."/>
            <person name="Henrici De Angelis L."/>
            <person name="Bassetti M."/>
            <person name="Rossolini G.M."/>
        </authorList>
    </citation>
    <scope>NUCLEOTIDE SEQUENCE [LARGE SCALE GENOMIC DNA]</scope>
    <source>
        <strain evidence="18">S567_C10_BS</strain>
    </source>
</reference>
<dbReference type="Pfam" id="PF11356">
    <property type="entry name" value="T2SSC"/>
    <property type="match status" value="1"/>
</dbReference>
<feature type="compositionally biased region" description="Low complexity" evidence="9">
    <location>
        <begin position="226"/>
        <end position="235"/>
    </location>
</feature>
<evidence type="ECO:0000256" key="4">
    <source>
        <dbReference type="ARBA" id="ARBA00022519"/>
    </source>
</evidence>
<keyword evidence="7 10" id="KW-1133">Transmembrane helix</keyword>
<evidence type="ECO:0000259" key="11">
    <source>
        <dbReference type="Pfam" id="PF11356"/>
    </source>
</evidence>
<evidence type="ECO:0000256" key="5">
    <source>
        <dbReference type="ARBA" id="ARBA00022692"/>
    </source>
</evidence>
<dbReference type="Proteomes" id="UP000194857">
    <property type="component" value="Unassembled WGS sequence"/>
</dbReference>
<dbReference type="Proteomes" id="UP000284767">
    <property type="component" value="Unassembled WGS sequence"/>
</dbReference>
<dbReference type="GO" id="GO:0005886">
    <property type="term" value="C:plasma membrane"/>
    <property type="evidence" value="ECO:0007669"/>
    <property type="project" value="UniProtKB-SubCell"/>
</dbReference>
<feature type="region of interest" description="Disordered" evidence="9">
    <location>
        <begin position="205"/>
        <end position="235"/>
    </location>
</feature>
<comment type="subcellular location">
    <subcellularLocation>
        <location evidence="1">Cell inner membrane</location>
    </subcellularLocation>
</comment>
<evidence type="ECO:0000313" key="15">
    <source>
        <dbReference type="EMBL" id="RCI71807.1"/>
    </source>
</evidence>
<sequence>MIPRRSSDITIKTRSDVLPFSGASSRWLQRYAPALLAVALIIAMSISLAWQAAGWLRLQRSPVAVAASPVSHESIRSDPTRLARLFGTSAQDPNAPPPATNLDLVLKGSFVQSDPKLSSAIIQRQGDKPHRYAVGGEISDGVKLHAVYRDRVELQRGGRLESLPFPHRSGGLLASADDITSENDSIEQLQSLQDENAAALRERLDALRQQMEATPIAEPAEEDSSEPTTTPTESD</sequence>
<reference evidence="13" key="7">
    <citation type="submission" date="2020-01" db="EMBL/GenBank/DDBJ databases">
        <title>Bacteria Cultured from War Wounds Associated with the Conflict in Eastern Ukraine.</title>
        <authorList>
            <person name="Snesrud E."/>
            <person name="Galac M.R."/>
            <person name="Mc Gann P."/>
            <person name="Valentine K."/>
            <person name="Viacheslav K."/>
        </authorList>
    </citation>
    <scope>NUCLEOTIDE SEQUENCE</scope>
    <source>
        <strain evidence="13">VNMU148</strain>
    </source>
</reference>
<name>A0A069QBJ8_PSEAI</name>
<feature type="transmembrane region" description="Helical" evidence="10">
    <location>
        <begin position="31"/>
        <end position="50"/>
    </location>
</feature>
<accession>A0A1S1C5V5</accession>
<dbReference type="EMBL" id="WOAD01000010">
    <property type="protein sequence ID" value="MUI36162.1"/>
    <property type="molecule type" value="Genomic_DNA"/>
</dbReference>
<reference evidence="12 21" key="6">
    <citation type="submission" date="2019-11" db="EMBL/GenBank/DDBJ databases">
        <title>Genomes of ocular Pseudomonas aeruginosa isolates.</title>
        <authorList>
            <person name="Khan M."/>
            <person name="Rice S.A."/>
            <person name="Willcox M.D.P."/>
            <person name="Stapleton F."/>
        </authorList>
    </citation>
    <scope>NUCLEOTIDE SEQUENCE [LARGE SCALE GENOMIC DNA]</scope>
    <source>
        <strain evidence="12 21">PA221</strain>
    </source>
</reference>
<dbReference type="EMBL" id="NSNE01000001">
    <property type="protein sequence ID" value="RPM23562.1"/>
    <property type="molecule type" value="Genomic_DNA"/>
</dbReference>
<evidence type="ECO:0000313" key="20">
    <source>
        <dbReference type="Proteomes" id="UP000284767"/>
    </source>
</evidence>
<keyword evidence="3" id="KW-1003">Cell membrane</keyword>
<evidence type="ECO:0000313" key="21">
    <source>
        <dbReference type="Proteomes" id="UP000433532"/>
    </source>
</evidence>
<feature type="domain" description="Type II secretion system protein GspC N-terminal" evidence="11">
    <location>
        <begin position="36"/>
        <end position="164"/>
    </location>
</feature>
<reference evidence="15 19" key="4">
    <citation type="submission" date="2018-07" db="EMBL/GenBank/DDBJ databases">
        <title>Mechanisms of high-level aminoglycoside resistance among Gram-negative pathogens in Brazil.</title>
        <authorList>
            <person name="Ballaben A.S."/>
            <person name="Darini A.L.C."/>
            <person name="Doi Y."/>
        </authorList>
    </citation>
    <scope>NUCLEOTIDE SEQUENCE [LARGE SCALE GENOMIC DNA]</scope>
    <source>
        <strain evidence="15 19">B2-305</strain>
    </source>
</reference>
<protein>
    <submittedName>
        <fullName evidence="14">Type II secretion system protein N</fullName>
    </submittedName>
</protein>
<evidence type="ECO:0000313" key="18">
    <source>
        <dbReference type="Proteomes" id="UP000194857"/>
    </source>
</evidence>
<dbReference type="Gene3D" id="2.30.30.830">
    <property type="match status" value="1"/>
</dbReference>
<dbReference type="InterPro" id="IPR024961">
    <property type="entry name" value="T2SS_GspC_N"/>
</dbReference>
<dbReference type="EMBL" id="CP136986">
    <property type="protein sequence ID" value="WOS80019.1"/>
    <property type="molecule type" value="Genomic_DNA"/>
</dbReference>
<dbReference type="eggNOG" id="COG3031">
    <property type="taxonomic scope" value="Bacteria"/>
</dbReference>
<gene>
    <name evidence="17" type="primary">xcpP</name>
    <name evidence="14" type="ORF">CAZ10_03470</name>
    <name evidence="15" type="ORF">DT376_27115</name>
    <name evidence="12" type="ORF">GNQ48_14195</name>
    <name evidence="13" type="ORF">GUL26_14995</name>
    <name evidence="16" type="ORF">IPC1295_03415</name>
    <name evidence="17" type="ORF">L4V69_12945</name>
</gene>
<keyword evidence="6" id="KW-0653">Protein transport</keyword>
<evidence type="ECO:0000256" key="9">
    <source>
        <dbReference type="SAM" id="MobiDB-lite"/>
    </source>
</evidence>
<proteinExistence type="predicted"/>
<keyword evidence="5 10" id="KW-0812">Transmembrane</keyword>
<evidence type="ECO:0000256" key="1">
    <source>
        <dbReference type="ARBA" id="ARBA00004533"/>
    </source>
</evidence>
<accession>A0A069QBJ8</accession>
<organism evidence="14 18">
    <name type="scientific">Pseudomonas aeruginosa</name>
    <dbReference type="NCBI Taxonomy" id="287"/>
    <lineage>
        <taxon>Bacteria</taxon>
        <taxon>Pseudomonadati</taxon>
        <taxon>Pseudomonadota</taxon>
        <taxon>Gammaproteobacteria</taxon>
        <taxon>Pseudomonadales</taxon>
        <taxon>Pseudomonadaceae</taxon>
        <taxon>Pseudomonas</taxon>
    </lineage>
</organism>
<evidence type="ECO:0000256" key="2">
    <source>
        <dbReference type="ARBA" id="ARBA00022448"/>
    </source>
</evidence>
<evidence type="ECO:0000313" key="16">
    <source>
        <dbReference type="EMBL" id="RPM23562.1"/>
    </source>
</evidence>
<dbReference type="GO" id="GO:0015031">
    <property type="term" value="P:protein transport"/>
    <property type="evidence" value="ECO:0007669"/>
    <property type="project" value="UniProtKB-KW"/>
</dbReference>
<dbReference type="OMA" id="QDEVPYA"/>
<reference evidence="17" key="8">
    <citation type="submission" date="2023-06" db="EMBL/GenBank/DDBJ databases">
        <authorList>
            <consortium name="Clinical and Environmental Microbiology Branch: Whole genome sequencing antimicrobial resistance pathogens in the healthcare setting"/>
        </authorList>
    </citation>
    <scope>NUCLEOTIDE SEQUENCE</scope>
    <source>
        <strain evidence="17">2021CK-01020</strain>
    </source>
</reference>
<evidence type="ECO:0000256" key="3">
    <source>
        <dbReference type="ARBA" id="ARBA00022475"/>
    </source>
</evidence>
<reference evidence="16 20" key="3">
    <citation type="submission" date="2017-08" db="EMBL/GenBank/DDBJ databases">
        <authorList>
            <person name="Feschi L."/>
            <person name="Jeukens J."/>
            <person name="Emond-Rheault J.-G."/>
            <person name="Kukavica-Ibrulj I."/>
            <person name="Boyle B."/>
            <person name="Levesque R.C."/>
        </authorList>
    </citation>
    <scope>NUCLEOTIDE SEQUENCE [LARGE SCALE GENOMIC DNA]</scope>
    <source>
        <strain evidence="16 20">PA-W36</strain>
    </source>
</reference>
<evidence type="ECO:0000313" key="17">
    <source>
        <dbReference type="EMBL" id="WOS80019.1"/>
    </source>
</evidence>
<reference evidence="14" key="1">
    <citation type="submission" date="2017-05" db="EMBL/GenBank/DDBJ databases">
        <authorList>
            <person name="Song R."/>
            <person name="Chenine A.L."/>
            <person name="Ruprecht R.M."/>
        </authorList>
    </citation>
    <scope>NUCLEOTIDE SEQUENCE [LARGE SCALE GENOMIC DNA]</scope>
    <source>
        <strain evidence="14">S567_C10_BS</strain>
    </source>
</reference>
<evidence type="ECO:0000313" key="12">
    <source>
        <dbReference type="EMBL" id="MUI36162.1"/>
    </source>
</evidence>
<reference evidence="17" key="9">
    <citation type="submission" date="2023-10" db="EMBL/GenBank/DDBJ databases">
        <title>Pathogen: clinical or host-associated sample.</title>
        <authorList>
            <person name="Hergert J."/>
            <person name="Casey R."/>
            <person name="Wagner J."/>
            <person name="Young E.L."/>
            <person name="Oakeson K.F."/>
        </authorList>
    </citation>
    <scope>NUCLEOTIDE SEQUENCE</scope>
    <source>
        <strain evidence="17">2021CK-01020</strain>
    </source>
</reference>
<keyword evidence="8 10" id="KW-0472">Membrane</keyword>
<evidence type="ECO:0000313" key="13">
    <source>
        <dbReference type="EMBL" id="MZZ13559.1"/>
    </source>
</evidence>
<evidence type="ECO:0000313" key="19">
    <source>
        <dbReference type="Proteomes" id="UP000253594"/>
    </source>
</evidence>
<dbReference type="EMBL" id="NFFZ01000002">
    <property type="protein sequence ID" value="OTI64847.1"/>
    <property type="molecule type" value="Genomic_DNA"/>
</dbReference>
<keyword evidence="4" id="KW-0997">Cell inner membrane</keyword>
<evidence type="ECO:0000256" key="6">
    <source>
        <dbReference type="ARBA" id="ARBA00022927"/>
    </source>
</evidence>
<dbReference type="Proteomes" id="UP001297540">
    <property type="component" value="Chromosome"/>
</dbReference>
<evidence type="ECO:0000256" key="7">
    <source>
        <dbReference type="ARBA" id="ARBA00022989"/>
    </source>
</evidence>
<reference evidence="16 20" key="5">
    <citation type="submission" date="2019-01" db="EMBL/GenBank/DDBJ databases">
        <title>The Pseudomonas aeruginosa pan-genome provides new insights on its population structure, horizontal gene transfer and pathogenicity.</title>
        <authorList>
            <person name="Freschi L."/>
            <person name="Vincent A.T."/>
            <person name="Jeukens J."/>
            <person name="Emond-Rheault J.-G."/>
            <person name="Kukavica-Ibrulj I."/>
            <person name="Dupont M.-J."/>
            <person name="Charette S.J."/>
            <person name="Boyle B."/>
            <person name="Levesque R.C."/>
        </authorList>
    </citation>
    <scope>NUCLEOTIDE SEQUENCE [LARGE SCALE GENOMIC DNA]</scope>
    <source>
        <strain evidence="16 20">PA-W36</strain>
    </source>
</reference>
<dbReference type="RefSeq" id="WP_003119750.1">
    <property type="nucleotide sequence ID" value="NZ_AP014622.1"/>
</dbReference>
<dbReference type="KEGG" id="paeb:NCGM1900_3195"/>
<dbReference type="Proteomes" id="UP000253594">
    <property type="component" value="Unassembled WGS sequence"/>
</dbReference>
<dbReference type="Proteomes" id="UP000644192">
    <property type="component" value="Unassembled WGS sequence"/>
</dbReference>
<evidence type="ECO:0000256" key="8">
    <source>
        <dbReference type="ARBA" id="ARBA00023136"/>
    </source>
</evidence>